<dbReference type="HOGENOM" id="CLU_127758_0_0_1"/>
<dbReference type="AlphaFoldDB" id="K0KQ69"/>
<sequence>MSDPSSSATFKPAFFIHLEAEEPEQIYNNEAGSLTLVKVKGGYTKTLDPAYPFDTEVTFGIDNLTTSTARDGSIQNLDCQLYLKSKVNGGGIHFTYSGVVQQNEKSLAVITNQSKDLSFTDTYLTNHPKAVLSKENKEESWITGKNLLGKGRFIRNENGTLCVEYNVFVLEH</sequence>
<protein>
    <submittedName>
        <fullName evidence="1">Uncharacterized protein</fullName>
    </submittedName>
</protein>
<evidence type="ECO:0000313" key="1">
    <source>
        <dbReference type="EMBL" id="CCH43358.1"/>
    </source>
</evidence>
<dbReference type="EMBL" id="CAIF01000076">
    <property type="protein sequence ID" value="CCH43358.1"/>
    <property type="molecule type" value="Genomic_DNA"/>
</dbReference>
<gene>
    <name evidence="1" type="ORF">BN7_2906</name>
</gene>
<dbReference type="Pfam" id="PF11578">
    <property type="entry name" value="DUF3237"/>
    <property type="match status" value="1"/>
</dbReference>
<name>K0KQ69_WICCF</name>
<organism evidence="1 2">
    <name type="scientific">Wickerhamomyces ciferrii (strain ATCC 14091 / BCRC 22168 / CBS 111 / JCM 3599 / NBRC 0793 / NRRL Y-1031 F-60-10)</name>
    <name type="common">Yeast</name>
    <name type="synonym">Pichia ciferrii</name>
    <dbReference type="NCBI Taxonomy" id="1206466"/>
    <lineage>
        <taxon>Eukaryota</taxon>
        <taxon>Fungi</taxon>
        <taxon>Dikarya</taxon>
        <taxon>Ascomycota</taxon>
        <taxon>Saccharomycotina</taxon>
        <taxon>Saccharomycetes</taxon>
        <taxon>Phaffomycetales</taxon>
        <taxon>Wickerhamomycetaceae</taxon>
        <taxon>Wickerhamomyces</taxon>
    </lineage>
</organism>
<dbReference type="STRING" id="1206466.K0KQ69"/>
<dbReference type="Gene3D" id="2.40.160.20">
    <property type="match status" value="1"/>
</dbReference>
<reference evidence="1 2" key="1">
    <citation type="journal article" date="2012" name="Eukaryot. Cell">
        <title>Draft genome sequence of Wickerhamomyces ciferrii NRRL Y-1031 F-60-10.</title>
        <authorList>
            <person name="Schneider J."/>
            <person name="Andrea H."/>
            <person name="Blom J."/>
            <person name="Jaenicke S."/>
            <person name="Ruckert C."/>
            <person name="Schorsch C."/>
            <person name="Szczepanowski R."/>
            <person name="Farwick M."/>
            <person name="Goesmann A."/>
            <person name="Puhler A."/>
            <person name="Schaffer S."/>
            <person name="Tauch A."/>
            <person name="Kohler T."/>
            <person name="Brinkrolf K."/>
        </authorList>
    </citation>
    <scope>NUCLEOTIDE SEQUENCE [LARGE SCALE GENOMIC DNA]</scope>
    <source>
        <strain evidence="2">ATCC 14091 / BCRC 22168 / CBS 111 / JCM 3599 / NBRC 0793 / NRRL Y-1031 F-60-10</strain>
    </source>
</reference>
<keyword evidence="2" id="KW-1185">Reference proteome</keyword>
<comment type="caution">
    <text evidence="1">The sequence shown here is derived from an EMBL/GenBank/DDBJ whole genome shotgun (WGS) entry which is preliminary data.</text>
</comment>
<dbReference type="Proteomes" id="UP000009328">
    <property type="component" value="Unassembled WGS sequence"/>
</dbReference>
<accession>K0KQ69</accession>
<dbReference type="InParanoid" id="K0KQ69"/>
<evidence type="ECO:0000313" key="2">
    <source>
        <dbReference type="Proteomes" id="UP000009328"/>
    </source>
</evidence>
<proteinExistence type="predicted"/>